<proteinExistence type="predicted"/>
<dbReference type="AlphaFoldDB" id="A0A1Q9JIB0"/>
<dbReference type="Proteomes" id="UP000187404">
    <property type="component" value="Unassembled WGS sequence"/>
</dbReference>
<evidence type="ECO:0000256" key="3">
    <source>
        <dbReference type="ARBA" id="ARBA00023002"/>
    </source>
</evidence>
<dbReference type="PANTHER" id="PTHR43401">
    <property type="entry name" value="L-THREONINE 3-DEHYDROGENASE"/>
    <property type="match status" value="1"/>
</dbReference>
<dbReference type="Pfam" id="PF08240">
    <property type="entry name" value="ADH_N"/>
    <property type="match status" value="1"/>
</dbReference>
<comment type="caution">
    <text evidence="5">The sequence shown here is derived from an EMBL/GenBank/DDBJ whole genome shotgun (WGS) entry which is preliminary data.</text>
</comment>
<evidence type="ECO:0000313" key="5">
    <source>
        <dbReference type="EMBL" id="OLR55946.1"/>
    </source>
</evidence>
<keyword evidence="6" id="KW-1185">Reference proteome</keyword>
<dbReference type="STRING" id="1261640.BHK98_07675"/>
<organism evidence="5 6">
    <name type="scientific">Hornefia porci</name>
    <dbReference type="NCBI Taxonomy" id="2652292"/>
    <lineage>
        <taxon>Bacteria</taxon>
        <taxon>Bacillati</taxon>
        <taxon>Bacillota</taxon>
        <taxon>Clostridia</taxon>
        <taxon>Peptostreptococcales</taxon>
        <taxon>Anaerovoracaceae</taxon>
        <taxon>Hornefia</taxon>
    </lineage>
</organism>
<dbReference type="GO" id="GO:0016491">
    <property type="term" value="F:oxidoreductase activity"/>
    <property type="evidence" value="ECO:0007669"/>
    <property type="project" value="UniProtKB-KW"/>
</dbReference>
<keyword evidence="1" id="KW-0479">Metal-binding</keyword>
<accession>A0A1Q9JIB0</accession>
<dbReference type="Gene3D" id="3.40.50.720">
    <property type="entry name" value="NAD(P)-binding Rossmann-like Domain"/>
    <property type="match status" value="1"/>
</dbReference>
<dbReference type="OrthoDB" id="1777308at2"/>
<dbReference type="SUPFAM" id="SSF50129">
    <property type="entry name" value="GroES-like"/>
    <property type="match status" value="1"/>
</dbReference>
<dbReference type="Pfam" id="PF00107">
    <property type="entry name" value="ADH_zinc_N"/>
    <property type="match status" value="1"/>
</dbReference>
<dbReference type="Gene3D" id="3.90.180.10">
    <property type="entry name" value="Medium-chain alcohol dehydrogenases, catalytic domain"/>
    <property type="match status" value="1"/>
</dbReference>
<keyword evidence="2" id="KW-0862">Zinc</keyword>
<name>A0A1Q9JIB0_9FIRM</name>
<gene>
    <name evidence="5" type="ORF">BHK98_07675</name>
</gene>
<evidence type="ECO:0000256" key="2">
    <source>
        <dbReference type="ARBA" id="ARBA00022833"/>
    </source>
</evidence>
<evidence type="ECO:0000256" key="1">
    <source>
        <dbReference type="ARBA" id="ARBA00022723"/>
    </source>
</evidence>
<protein>
    <submittedName>
        <fullName evidence="5">Dehydrogenase</fullName>
    </submittedName>
</protein>
<dbReference type="EMBL" id="MJIE01000001">
    <property type="protein sequence ID" value="OLR55946.1"/>
    <property type="molecule type" value="Genomic_DNA"/>
</dbReference>
<dbReference type="RefSeq" id="WP_075713080.1">
    <property type="nucleotide sequence ID" value="NZ_MJIE01000001.1"/>
</dbReference>
<evidence type="ECO:0000259" key="4">
    <source>
        <dbReference type="SMART" id="SM00829"/>
    </source>
</evidence>
<dbReference type="SUPFAM" id="SSF51735">
    <property type="entry name" value="NAD(P)-binding Rossmann-fold domains"/>
    <property type="match status" value="1"/>
</dbReference>
<dbReference type="InterPro" id="IPR036291">
    <property type="entry name" value="NAD(P)-bd_dom_sf"/>
</dbReference>
<dbReference type="SMART" id="SM00829">
    <property type="entry name" value="PKS_ER"/>
    <property type="match status" value="1"/>
</dbReference>
<evidence type="ECO:0000313" key="6">
    <source>
        <dbReference type="Proteomes" id="UP000187404"/>
    </source>
</evidence>
<dbReference type="InterPro" id="IPR013154">
    <property type="entry name" value="ADH-like_N"/>
</dbReference>
<dbReference type="InterPro" id="IPR011032">
    <property type="entry name" value="GroES-like_sf"/>
</dbReference>
<dbReference type="PANTHER" id="PTHR43401:SF2">
    <property type="entry name" value="L-THREONINE 3-DEHYDROGENASE"/>
    <property type="match status" value="1"/>
</dbReference>
<keyword evidence="3" id="KW-0560">Oxidoreductase</keyword>
<dbReference type="InterPro" id="IPR013149">
    <property type="entry name" value="ADH-like_C"/>
</dbReference>
<dbReference type="InterPro" id="IPR020843">
    <property type="entry name" value="ER"/>
</dbReference>
<reference evidence="5 6" key="1">
    <citation type="journal article" date="2016" name="Appl. Environ. Microbiol.">
        <title>Function and Phylogeny of Bacterial Butyryl Coenzyme A:Acetate Transferases and Their Diversity in the Proximal Colon of Swine.</title>
        <authorList>
            <person name="Trachsel J."/>
            <person name="Bayles D.O."/>
            <person name="Looft T."/>
            <person name="Levine U.Y."/>
            <person name="Allen H.K."/>
        </authorList>
    </citation>
    <scope>NUCLEOTIDE SEQUENCE [LARGE SCALE GENOMIC DNA]</scope>
    <source>
        <strain evidence="5 6">68-3-10</strain>
    </source>
</reference>
<dbReference type="GO" id="GO:0046872">
    <property type="term" value="F:metal ion binding"/>
    <property type="evidence" value="ECO:0007669"/>
    <property type="project" value="UniProtKB-KW"/>
</dbReference>
<dbReference type="InterPro" id="IPR050129">
    <property type="entry name" value="Zn_alcohol_dh"/>
</dbReference>
<feature type="domain" description="Enoyl reductase (ER)" evidence="4">
    <location>
        <begin position="8"/>
        <end position="336"/>
    </location>
</feature>
<sequence>MKALVYTGPEKVEVREVPMVPPAPGQARLKVTYCGVCGSDIGIYSGKHPRAKAPLIMGHEFIGVIEEINGESNGFQPGDRVAAYPLISCGKCYPCRTGKSHVCNTLKLIGIDLDGGMAEYVNCSTDVLFRLPDDVPDSVCGIIEPLAVAVHSVHRSGFRPLDSCAVIGAGPIGLLIGLMLKDAGASRIIVSDISEPRLEICRKFGLETVNSRIASLTDYVMEATGGDGVNVLFECSGVAAGASEMTYPVCADGMITLVGVHKEPRQVILSDMHFRELNLTATRVYEKAEFGQAVRYTEKLKDELAGIITHTVPLEESEKVFDLIADPAQKAMKVVIQV</sequence>